<reference evidence="5" key="1">
    <citation type="submission" date="2022-10" db="EMBL/GenBank/DDBJ databases">
        <title>YIM 151497 complete genome.</title>
        <authorList>
            <person name="Chen X."/>
        </authorList>
    </citation>
    <scope>NUCLEOTIDE SEQUENCE</scope>
    <source>
        <strain evidence="5">YIM 151497</strain>
    </source>
</reference>
<dbReference type="InterPro" id="IPR011611">
    <property type="entry name" value="PfkB_dom"/>
</dbReference>
<comment type="similarity">
    <text evidence="1">Belongs to the carbohydrate kinase PfkB family.</text>
</comment>
<evidence type="ECO:0000313" key="6">
    <source>
        <dbReference type="Proteomes" id="UP001163882"/>
    </source>
</evidence>
<accession>A0ABY6IR33</accession>
<evidence type="ECO:0000256" key="3">
    <source>
        <dbReference type="ARBA" id="ARBA00022777"/>
    </source>
</evidence>
<name>A0ABY6IR33_9HYPH</name>
<keyword evidence="2" id="KW-0808">Transferase</keyword>
<evidence type="ECO:0000313" key="5">
    <source>
        <dbReference type="EMBL" id="UYQ71685.1"/>
    </source>
</evidence>
<organism evidence="5 6">
    <name type="scientific">Pelagibacterium flavum</name>
    <dbReference type="NCBI Taxonomy" id="2984530"/>
    <lineage>
        <taxon>Bacteria</taxon>
        <taxon>Pseudomonadati</taxon>
        <taxon>Pseudomonadota</taxon>
        <taxon>Alphaproteobacteria</taxon>
        <taxon>Hyphomicrobiales</taxon>
        <taxon>Devosiaceae</taxon>
        <taxon>Pelagibacterium</taxon>
    </lineage>
</organism>
<dbReference type="GO" id="GO:0016301">
    <property type="term" value="F:kinase activity"/>
    <property type="evidence" value="ECO:0007669"/>
    <property type="project" value="UniProtKB-KW"/>
</dbReference>
<keyword evidence="6" id="KW-1185">Reference proteome</keyword>
<gene>
    <name evidence="5" type="ORF">OF122_16835</name>
</gene>
<dbReference type="CDD" id="cd01166">
    <property type="entry name" value="KdgK"/>
    <property type="match status" value="1"/>
</dbReference>
<dbReference type="InterPro" id="IPR050306">
    <property type="entry name" value="PfkB_Carbo_kinase"/>
</dbReference>
<dbReference type="EMBL" id="CP107716">
    <property type="protein sequence ID" value="UYQ71685.1"/>
    <property type="molecule type" value="Genomic_DNA"/>
</dbReference>
<dbReference type="RefSeq" id="WP_264225335.1">
    <property type="nucleotide sequence ID" value="NZ_CP107716.1"/>
</dbReference>
<evidence type="ECO:0000256" key="1">
    <source>
        <dbReference type="ARBA" id="ARBA00010688"/>
    </source>
</evidence>
<keyword evidence="3 5" id="KW-0418">Kinase</keyword>
<dbReference type="SUPFAM" id="SSF53613">
    <property type="entry name" value="Ribokinase-like"/>
    <property type="match status" value="1"/>
</dbReference>
<protein>
    <submittedName>
        <fullName evidence="5">Sugar kinase</fullName>
    </submittedName>
</protein>
<dbReference type="PANTHER" id="PTHR43085">
    <property type="entry name" value="HEXOKINASE FAMILY MEMBER"/>
    <property type="match status" value="1"/>
</dbReference>
<evidence type="ECO:0000256" key="2">
    <source>
        <dbReference type="ARBA" id="ARBA00022679"/>
    </source>
</evidence>
<proteinExistence type="inferred from homology"/>
<dbReference type="Gene3D" id="3.40.1190.20">
    <property type="match status" value="1"/>
</dbReference>
<dbReference type="PANTHER" id="PTHR43085:SF15">
    <property type="entry name" value="2-DEHYDRO-3-DEOXYGLUCONOKINASE"/>
    <property type="match status" value="1"/>
</dbReference>
<dbReference type="Pfam" id="PF00294">
    <property type="entry name" value="PfkB"/>
    <property type="match status" value="1"/>
</dbReference>
<evidence type="ECO:0000259" key="4">
    <source>
        <dbReference type="Pfam" id="PF00294"/>
    </source>
</evidence>
<dbReference type="Proteomes" id="UP001163882">
    <property type="component" value="Chromosome"/>
</dbReference>
<sequence>MSLTAVSIGEAMIEMSGGEDRTYRQGFAGDTLNTAYYLNALLKDGWTVRYATAVGDDLYSQQMIEFIGQTGIDTGAIRTIKGKRAGLYMIHQADGDRHFTYWRDTSAAKLLADDEAALKAALGDAGLIYFSGITLAILAPEARARLIAAIGTRRASGALVAFDPNIRPTLWADDRSVVDALTEAAKVSSIVLPTHADEIPYFDDVDDDATARRYLAAGCEEVVVKNGADPALVVTGDGLWRVGARKVAEVVDATGAGDSFNGGYLAARLAGASPEDAAKAGHATASVVIGHHGALIPKEALNQIT</sequence>
<dbReference type="InterPro" id="IPR029056">
    <property type="entry name" value="Ribokinase-like"/>
</dbReference>
<feature type="domain" description="Carbohydrate kinase PfkB" evidence="4">
    <location>
        <begin position="6"/>
        <end position="298"/>
    </location>
</feature>